<gene>
    <name evidence="2" type="ORF">WA026_012937</name>
</gene>
<reference evidence="2 3" key="1">
    <citation type="submission" date="2023-03" db="EMBL/GenBank/DDBJ databases">
        <title>Genome insight into feeding habits of ladybird beetles.</title>
        <authorList>
            <person name="Li H.-S."/>
            <person name="Huang Y.-H."/>
            <person name="Pang H."/>
        </authorList>
    </citation>
    <scope>NUCLEOTIDE SEQUENCE [LARGE SCALE GENOMIC DNA]</scope>
    <source>
        <strain evidence="2">SYSU_2023b</strain>
        <tissue evidence="2">Whole body</tissue>
    </source>
</reference>
<accession>A0AAW1TK57</accession>
<comment type="caution">
    <text evidence="2">The sequence shown here is derived from an EMBL/GenBank/DDBJ whole genome shotgun (WGS) entry which is preliminary data.</text>
</comment>
<evidence type="ECO:0000313" key="3">
    <source>
        <dbReference type="Proteomes" id="UP001431783"/>
    </source>
</evidence>
<dbReference type="InterPro" id="IPR012337">
    <property type="entry name" value="RNaseH-like_sf"/>
</dbReference>
<dbReference type="AlphaFoldDB" id="A0AAW1TK57"/>
<dbReference type="EMBL" id="JARQZJ010000006">
    <property type="protein sequence ID" value="KAK9871556.1"/>
    <property type="molecule type" value="Genomic_DNA"/>
</dbReference>
<sequence length="89" mass="10446">MVYFFWVKAHSGIFGNEKVDSLARAAISLPHYDIALCVHSDITPLIRDNLDKKWKIYFEEKQKVRHYSSIQPFPPKVPWFKNFGGDKFS</sequence>
<keyword evidence="3" id="KW-1185">Reference proteome</keyword>
<dbReference type="PROSITE" id="PS50879">
    <property type="entry name" value="RNASE_H_1"/>
    <property type="match status" value="1"/>
</dbReference>
<name>A0AAW1TK57_9CUCU</name>
<dbReference type="InterPro" id="IPR036397">
    <property type="entry name" value="RNaseH_sf"/>
</dbReference>
<protein>
    <recommendedName>
        <fullName evidence="1">RNase H type-1 domain-containing protein</fullName>
    </recommendedName>
</protein>
<dbReference type="GO" id="GO:0004523">
    <property type="term" value="F:RNA-DNA hybrid ribonuclease activity"/>
    <property type="evidence" value="ECO:0007669"/>
    <property type="project" value="InterPro"/>
</dbReference>
<evidence type="ECO:0000313" key="2">
    <source>
        <dbReference type="EMBL" id="KAK9871556.1"/>
    </source>
</evidence>
<dbReference type="Pfam" id="PF00075">
    <property type="entry name" value="RNase_H"/>
    <property type="match status" value="1"/>
</dbReference>
<dbReference type="Gene3D" id="3.30.420.10">
    <property type="entry name" value="Ribonuclease H-like superfamily/Ribonuclease H"/>
    <property type="match status" value="1"/>
</dbReference>
<proteinExistence type="predicted"/>
<dbReference type="SUPFAM" id="SSF53098">
    <property type="entry name" value="Ribonuclease H-like"/>
    <property type="match status" value="1"/>
</dbReference>
<dbReference type="InterPro" id="IPR002156">
    <property type="entry name" value="RNaseH_domain"/>
</dbReference>
<organism evidence="2 3">
    <name type="scientific">Henosepilachna vigintioctopunctata</name>
    <dbReference type="NCBI Taxonomy" id="420089"/>
    <lineage>
        <taxon>Eukaryota</taxon>
        <taxon>Metazoa</taxon>
        <taxon>Ecdysozoa</taxon>
        <taxon>Arthropoda</taxon>
        <taxon>Hexapoda</taxon>
        <taxon>Insecta</taxon>
        <taxon>Pterygota</taxon>
        <taxon>Neoptera</taxon>
        <taxon>Endopterygota</taxon>
        <taxon>Coleoptera</taxon>
        <taxon>Polyphaga</taxon>
        <taxon>Cucujiformia</taxon>
        <taxon>Coccinelloidea</taxon>
        <taxon>Coccinellidae</taxon>
        <taxon>Epilachninae</taxon>
        <taxon>Epilachnini</taxon>
        <taxon>Henosepilachna</taxon>
    </lineage>
</organism>
<feature type="domain" description="RNase H type-1" evidence="1">
    <location>
        <begin position="1"/>
        <end position="28"/>
    </location>
</feature>
<dbReference type="GO" id="GO:0003676">
    <property type="term" value="F:nucleic acid binding"/>
    <property type="evidence" value="ECO:0007669"/>
    <property type="project" value="InterPro"/>
</dbReference>
<dbReference type="Proteomes" id="UP001431783">
    <property type="component" value="Unassembled WGS sequence"/>
</dbReference>
<evidence type="ECO:0000259" key="1">
    <source>
        <dbReference type="PROSITE" id="PS50879"/>
    </source>
</evidence>